<dbReference type="PANTHER" id="PTHR12526">
    <property type="entry name" value="GLYCOSYLTRANSFERASE"/>
    <property type="match status" value="1"/>
</dbReference>
<dbReference type="Gene3D" id="3.40.50.2000">
    <property type="entry name" value="Glycogen Phosphorylase B"/>
    <property type="match status" value="2"/>
</dbReference>
<gene>
    <name evidence="3" type="ORF">O9570_22835</name>
</gene>
<dbReference type="Pfam" id="PF13439">
    <property type="entry name" value="Glyco_transf_4"/>
    <property type="match status" value="1"/>
</dbReference>
<dbReference type="EMBL" id="JAPZVI010000023">
    <property type="protein sequence ID" value="MCZ8404312.1"/>
    <property type="molecule type" value="Genomic_DNA"/>
</dbReference>
<dbReference type="Pfam" id="PF00534">
    <property type="entry name" value="Glycos_transf_1"/>
    <property type="match status" value="1"/>
</dbReference>
<protein>
    <submittedName>
        <fullName evidence="3">Glycosyltransferase family 4 protein</fullName>
    </submittedName>
</protein>
<dbReference type="Proteomes" id="UP001141992">
    <property type="component" value="Unassembled WGS sequence"/>
</dbReference>
<evidence type="ECO:0000259" key="1">
    <source>
        <dbReference type="Pfam" id="PF00534"/>
    </source>
</evidence>
<dbReference type="CDD" id="cd03801">
    <property type="entry name" value="GT4_PimA-like"/>
    <property type="match status" value="1"/>
</dbReference>
<dbReference type="eggNOG" id="COG0438">
    <property type="taxonomic scope" value="Bacteria"/>
</dbReference>
<accession>A0A0D6H3U5</accession>
<dbReference type="KEGG" id="axx:ERS451415_01996"/>
<name>A0A0D6H3U5_ALCXX</name>
<dbReference type="AlphaFoldDB" id="A0A0D6H3U5"/>
<dbReference type="GO" id="GO:0016757">
    <property type="term" value="F:glycosyltransferase activity"/>
    <property type="evidence" value="ECO:0007669"/>
    <property type="project" value="InterPro"/>
</dbReference>
<evidence type="ECO:0000313" key="4">
    <source>
        <dbReference type="Proteomes" id="UP001141992"/>
    </source>
</evidence>
<evidence type="ECO:0000313" key="3">
    <source>
        <dbReference type="EMBL" id="MCZ8404312.1"/>
    </source>
</evidence>
<dbReference type="SUPFAM" id="SSF53756">
    <property type="entry name" value="UDP-Glycosyltransferase/glycogen phosphorylase"/>
    <property type="match status" value="1"/>
</dbReference>
<feature type="domain" description="Glycosyl transferase family 1" evidence="1">
    <location>
        <begin position="174"/>
        <end position="344"/>
    </location>
</feature>
<dbReference type="InterPro" id="IPR001296">
    <property type="entry name" value="Glyco_trans_1"/>
</dbReference>
<comment type="caution">
    <text evidence="3">The sequence shown here is derived from an EMBL/GenBank/DDBJ whole genome shotgun (WGS) entry which is preliminary data.</text>
</comment>
<dbReference type="RefSeq" id="WP_006387913.1">
    <property type="nucleotide sequence ID" value="NZ_CAJFDL010000007.1"/>
</dbReference>
<sequence length="380" mass="41357">MQILHTLSGSNLGGLEFRVLDQARWLREQGHAVAIAAPPGSETLKLARSWGLATIGMNFRSPYSWSGMLKLRRLVKDLRIQVIDAHGTSDAKATALCRDLCSLVRTWHFARPLGTCWRRRLEWRLGCHRVITTSQGGAQDIVTAGFAAQDRISVVGEWADHGFFVGADKLERRQAARRELGLDPAAFVVATIGMLRPDKRQEDLLRVVHLLRQRGLPAHALVVGMPTRGTMAYGQKLQELVAELGIGGCVTFAGHREDIASVIHAADAVLVPSVNEAWSRVVPEAYAARCPVVASAVGGLPEIVHPGSTGWLAPVGDIAGFAERLAWIWSHPEQAARIAEQARAFADRHLVLSQKMAETLSAYEAAMDEARMVRSGAVAA</sequence>
<proteinExistence type="predicted"/>
<evidence type="ECO:0000259" key="2">
    <source>
        <dbReference type="Pfam" id="PF13439"/>
    </source>
</evidence>
<dbReference type="InterPro" id="IPR028098">
    <property type="entry name" value="Glyco_trans_4-like_N"/>
</dbReference>
<reference evidence="3" key="1">
    <citation type="submission" date="2022-12" db="EMBL/GenBank/DDBJ databases">
        <authorList>
            <person name="Voronina O.L."/>
            <person name="Kunda M.S."/>
            <person name="Ryzhova N."/>
            <person name="Aksenova E.I."/>
        </authorList>
    </citation>
    <scope>NUCLEOTIDE SEQUENCE</scope>
    <source>
        <strain evidence="3">SCCH136:Ach223948</strain>
    </source>
</reference>
<organism evidence="3 4">
    <name type="scientific">Alcaligenes xylosoxydans xylosoxydans</name>
    <name type="common">Achromobacter xylosoxidans</name>
    <dbReference type="NCBI Taxonomy" id="85698"/>
    <lineage>
        <taxon>Bacteria</taxon>
        <taxon>Pseudomonadati</taxon>
        <taxon>Pseudomonadota</taxon>
        <taxon>Betaproteobacteria</taxon>
        <taxon>Burkholderiales</taxon>
        <taxon>Alcaligenaceae</taxon>
        <taxon>Achromobacter</taxon>
    </lineage>
</organism>
<dbReference type="PANTHER" id="PTHR12526:SF630">
    <property type="entry name" value="GLYCOSYLTRANSFERASE"/>
    <property type="match status" value="1"/>
</dbReference>
<feature type="domain" description="Glycosyltransferase subfamily 4-like N-terminal" evidence="2">
    <location>
        <begin position="13"/>
        <end position="155"/>
    </location>
</feature>